<protein>
    <recommendedName>
        <fullName evidence="7">ANK_REP_REGION domain-containing protein</fullName>
    </recommendedName>
</protein>
<dbReference type="AlphaFoldDB" id="A0AAN8FR52"/>
<name>A0AAN8FR52_TRICO</name>
<dbReference type="InterPro" id="IPR050776">
    <property type="entry name" value="Ank_Repeat/CDKN_Inhibitor"/>
</dbReference>
<keyword evidence="1" id="KW-0677">Repeat</keyword>
<evidence type="ECO:0000256" key="2">
    <source>
        <dbReference type="ARBA" id="ARBA00023043"/>
    </source>
</evidence>
<evidence type="ECO:0000313" key="6">
    <source>
        <dbReference type="Proteomes" id="UP001331761"/>
    </source>
</evidence>
<dbReference type="PROSITE" id="PS50088">
    <property type="entry name" value="ANK_REPEAT"/>
    <property type="match status" value="2"/>
</dbReference>
<feature type="region of interest" description="Disordered" evidence="4">
    <location>
        <begin position="357"/>
        <end position="379"/>
    </location>
</feature>
<accession>A0AAN8FR52</accession>
<evidence type="ECO:0000313" key="5">
    <source>
        <dbReference type="EMBL" id="KAK5974488.1"/>
    </source>
</evidence>
<organism evidence="5 6">
    <name type="scientific">Trichostrongylus colubriformis</name>
    <name type="common">Black scour worm</name>
    <dbReference type="NCBI Taxonomy" id="6319"/>
    <lineage>
        <taxon>Eukaryota</taxon>
        <taxon>Metazoa</taxon>
        <taxon>Ecdysozoa</taxon>
        <taxon>Nematoda</taxon>
        <taxon>Chromadorea</taxon>
        <taxon>Rhabditida</taxon>
        <taxon>Rhabditina</taxon>
        <taxon>Rhabditomorpha</taxon>
        <taxon>Strongyloidea</taxon>
        <taxon>Trichostrongylidae</taxon>
        <taxon>Trichostrongylus</taxon>
    </lineage>
</organism>
<feature type="region of interest" description="Disordered" evidence="4">
    <location>
        <begin position="37"/>
        <end position="63"/>
    </location>
</feature>
<feature type="repeat" description="ANK" evidence="3">
    <location>
        <begin position="237"/>
        <end position="269"/>
    </location>
</feature>
<gene>
    <name evidence="5" type="ORF">GCK32_009265</name>
</gene>
<dbReference type="EMBL" id="WIXE01014163">
    <property type="protein sequence ID" value="KAK5974488.1"/>
    <property type="molecule type" value="Genomic_DNA"/>
</dbReference>
<evidence type="ECO:0000256" key="3">
    <source>
        <dbReference type="PROSITE-ProRule" id="PRU00023"/>
    </source>
</evidence>
<sequence>MESSERYLFGYLADLASGNEPSGSTTKRLRKRLQRQQSGQIGRCHAGESSEAPSLIGTPTDTGRSFTFEAAQRIMRERDDARPVSCQNLPEIILEAIHCDDANLIERLLVAHSVNQPISASPSIGSTNTLTELAQRRHGAGAHRRSNASSTVSMQSNSRFTCAMTNILHVAVAHKRREITELLLRSGYDPNLPAACHCKGKCTATGNAPLISVMTRTPSMTPELCSTCSQLRMVSILDQTPLGVAVRAQSSELIALLIAYGADVNLGDEDGNTPLMTAVRESPLCWPCLHTLIFFGAQIEQRNMRGICPLDLAPELRTLQRKCVNELFKIACTSDNELSTKTTSTAPTFRQWNRLHSDNASTVDRTSSKPPLSAKPSAAPSVSSCGMLVETYSTRELANRKSLAGFQNHKKAKVAKENTVFNVVGCEQAWELLKSMASNPECIDAIVGSIARIGIQEATTSYSADVLDVSDENLGALLHRVICTAIEDYESSTPSYKKQKNLHLIWLLSQIATFCNTFIQKGSTVKQFSALITLNKIIDAGLVYDLFSCDDIVFHSSRVLNRSHTFSAEEPASFYESLDSNDDQYSTVDHVFVYGLDNGYGFPMHTSRM</sequence>
<dbReference type="PANTHER" id="PTHR24201:SF15">
    <property type="entry name" value="ANKYRIN REPEAT DOMAIN-CONTAINING PROTEIN 66"/>
    <property type="match status" value="1"/>
</dbReference>
<dbReference type="Gene3D" id="1.25.40.20">
    <property type="entry name" value="Ankyrin repeat-containing domain"/>
    <property type="match status" value="1"/>
</dbReference>
<comment type="caution">
    <text evidence="5">The sequence shown here is derived from an EMBL/GenBank/DDBJ whole genome shotgun (WGS) entry which is preliminary data.</text>
</comment>
<feature type="repeat" description="ANK" evidence="3">
    <location>
        <begin position="270"/>
        <end position="304"/>
    </location>
</feature>
<proteinExistence type="predicted"/>
<evidence type="ECO:0000256" key="1">
    <source>
        <dbReference type="ARBA" id="ARBA00022737"/>
    </source>
</evidence>
<evidence type="ECO:0008006" key="7">
    <source>
        <dbReference type="Google" id="ProtNLM"/>
    </source>
</evidence>
<dbReference type="PANTHER" id="PTHR24201">
    <property type="entry name" value="ANK_REP_REGION DOMAIN-CONTAINING PROTEIN"/>
    <property type="match status" value="1"/>
</dbReference>
<dbReference type="Proteomes" id="UP001331761">
    <property type="component" value="Unassembled WGS sequence"/>
</dbReference>
<feature type="compositionally biased region" description="Low complexity" evidence="4">
    <location>
        <begin position="368"/>
        <end position="379"/>
    </location>
</feature>
<dbReference type="InterPro" id="IPR036770">
    <property type="entry name" value="Ankyrin_rpt-contain_sf"/>
</dbReference>
<dbReference type="InterPro" id="IPR002110">
    <property type="entry name" value="Ankyrin_rpt"/>
</dbReference>
<evidence type="ECO:0000256" key="4">
    <source>
        <dbReference type="SAM" id="MobiDB-lite"/>
    </source>
</evidence>
<dbReference type="Pfam" id="PF12796">
    <property type="entry name" value="Ank_2"/>
    <property type="match status" value="1"/>
</dbReference>
<dbReference type="SUPFAM" id="SSF48403">
    <property type="entry name" value="Ankyrin repeat"/>
    <property type="match status" value="1"/>
</dbReference>
<reference evidence="5 6" key="1">
    <citation type="submission" date="2019-10" db="EMBL/GenBank/DDBJ databases">
        <title>Assembly and Annotation for the nematode Trichostrongylus colubriformis.</title>
        <authorList>
            <person name="Martin J."/>
        </authorList>
    </citation>
    <scope>NUCLEOTIDE SEQUENCE [LARGE SCALE GENOMIC DNA]</scope>
    <source>
        <strain evidence="5">G859</strain>
        <tissue evidence="5">Whole worm</tissue>
    </source>
</reference>
<keyword evidence="2 3" id="KW-0040">ANK repeat</keyword>
<keyword evidence="6" id="KW-1185">Reference proteome</keyword>
<dbReference type="SMART" id="SM00248">
    <property type="entry name" value="ANK"/>
    <property type="match status" value="3"/>
</dbReference>
<dbReference type="PROSITE" id="PS50297">
    <property type="entry name" value="ANK_REP_REGION"/>
    <property type="match status" value="1"/>
</dbReference>